<evidence type="ECO:0000313" key="2">
    <source>
        <dbReference type="EMBL" id="OOF91519.1"/>
    </source>
</evidence>
<name>A0A1R3RAK8_ASPC5</name>
<dbReference type="EMBL" id="KV907510">
    <property type="protein sequence ID" value="OOF91519.1"/>
    <property type="molecule type" value="Genomic_DNA"/>
</dbReference>
<dbReference type="VEuPathDB" id="FungiDB:ASPCADRAFT_210891"/>
<proteinExistence type="predicted"/>
<accession>A0A1R3RAK8</accession>
<evidence type="ECO:0000256" key="1">
    <source>
        <dbReference type="SAM" id="MobiDB-lite"/>
    </source>
</evidence>
<feature type="region of interest" description="Disordered" evidence="1">
    <location>
        <begin position="27"/>
        <end position="66"/>
    </location>
</feature>
<gene>
    <name evidence="2" type="ORF">ASPCADRAFT_210891</name>
</gene>
<keyword evidence="3" id="KW-1185">Reference proteome</keyword>
<sequence>MTFGGEDQTSGQTGAVTCGWVLAEQPMFGRPPDEREMHTMNGGGRTDSFGPASERRRVQLIGRVQN</sequence>
<evidence type="ECO:0000313" key="3">
    <source>
        <dbReference type="Proteomes" id="UP000188318"/>
    </source>
</evidence>
<reference evidence="3" key="1">
    <citation type="journal article" date="2017" name="Genome Biol.">
        <title>Comparative genomics reveals high biological diversity and specific adaptations in the industrially and medically important fungal genus Aspergillus.</title>
        <authorList>
            <person name="de Vries R.P."/>
            <person name="Riley R."/>
            <person name="Wiebenga A."/>
            <person name="Aguilar-Osorio G."/>
            <person name="Amillis S."/>
            <person name="Uchima C.A."/>
            <person name="Anderluh G."/>
            <person name="Asadollahi M."/>
            <person name="Askin M."/>
            <person name="Barry K."/>
            <person name="Battaglia E."/>
            <person name="Bayram O."/>
            <person name="Benocci T."/>
            <person name="Braus-Stromeyer S.A."/>
            <person name="Caldana C."/>
            <person name="Canovas D."/>
            <person name="Cerqueira G.C."/>
            <person name="Chen F."/>
            <person name="Chen W."/>
            <person name="Choi C."/>
            <person name="Clum A."/>
            <person name="Dos Santos R.A."/>
            <person name="Damasio A.R."/>
            <person name="Diallinas G."/>
            <person name="Emri T."/>
            <person name="Fekete E."/>
            <person name="Flipphi M."/>
            <person name="Freyberg S."/>
            <person name="Gallo A."/>
            <person name="Gournas C."/>
            <person name="Habgood R."/>
            <person name="Hainaut M."/>
            <person name="Harispe M.L."/>
            <person name="Henrissat B."/>
            <person name="Hilden K.S."/>
            <person name="Hope R."/>
            <person name="Hossain A."/>
            <person name="Karabika E."/>
            <person name="Karaffa L."/>
            <person name="Karanyi Z."/>
            <person name="Krasevec N."/>
            <person name="Kuo A."/>
            <person name="Kusch H."/>
            <person name="LaButti K."/>
            <person name="Lagendijk E.L."/>
            <person name="Lapidus A."/>
            <person name="Levasseur A."/>
            <person name="Lindquist E."/>
            <person name="Lipzen A."/>
            <person name="Logrieco A.F."/>
            <person name="MacCabe A."/>
            <person name="Maekelae M.R."/>
            <person name="Malavazi I."/>
            <person name="Melin P."/>
            <person name="Meyer V."/>
            <person name="Mielnichuk N."/>
            <person name="Miskei M."/>
            <person name="Molnar A.P."/>
            <person name="Mule G."/>
            <person name="Ngan C.Y."/>
            <person name="Orejas M."/>
            <person name="Orosz E."/>
            <person name="Ouedraogo J.P."/>
            <person name="Overkamp K.M."/>
            <person name="Park H.-S."/>
            <person name="Perrone G."/>
            <person name="Piumi F."/>
            <person name="Punt P.J."/>
            <person name="Ram A.F."/>
            <person name="Ramon A."/>
            <person name="Rauscher S."/>
            <person name="Record E."/>
            <person name="Riano-Pachon D.M."/>
            <person name="Robert V."/>
            <person name="Roehrig J."/>
            <person name="Ruller R."/>
            <person name="Salamov A."/>
            <person name="Salih N.S."/>
            <person name="Samson R.A."/>
            <person name="Sandor E."/>
            <person name="Sanguinetti M."/>
            <person name="Schuetze T."/>
            <person name="Sepcic K."/>
            <person name="Shelest E."/>
            <person name="Sherlock G."/>
            <person name="Sophianopoulou V."/>
            <person name="Squina F.M."/>
            <person name="Sun H."/>
            <person name="Susca A."/>
            <person name="Todd R.B."/>
            <person name="Tsang A."/>
            <person name="Unkles S.E."/>
            <person name="van de Wiele N."/>
            <person name="van Rossen-Uffink D."/>
            <person name="Oliveira J.V."/>
            <person name="Vesth T.C."/>
            <person name="Visser J."/>
            <person name="Yu J.-H."/>
            <person name="Zhou M."/>
            <person name="Andersen M.R."/>
            <person name="Archer D.B."/>
            <person name="Baker S.E."/>
            <person name="Benoit I."/>
            <person name="Brakhage A.A."/>
            <person name="Braus G.H."/>
            <person name="Fischer R."/>
            <person name="Frisvad J.C."/>
            <person name="Goldman G.H."/>
            <person name="Houbraken J."/>
            <person name="Oakley B."/>
            <person name="Pocsi I."/>
            <person name="Scazzocchio C."/>
            <person name="Seiboth B."/>
            <person name="vanKuyk P.A."/>
            <person name="Wortman J."/>
            <person name="Dyer P.S."/>
            <person name="Grigoriev I.V."/>
        </authorList>
    </citation>
    <scope>NUCLEOTIDE SEQUENCE [LARGE SCALE GENOMIC DNA]</scope>
    <source>
        <strain evidence="3">ITEM 5010</strain>
    </source>
</reference>
<dbReference type="Proteomes" id="UP000188318">
    <property type="component" value="Unassembled WGS sequence"/>
</dbReference>
<protein>
    <submittedName>
        <fullName evidence="2">Uncharacterized protein</fullName>
    </submittedName>
</protein>
<organism evidence="2 3">
    <name type="scientific">Aspergillus carbonarius (strain ITEM 5010)</name>
    <dbReference type="NCBI Taxonomy" id="602072"/>
    <lineage>
        <taxon>Eukaryota</taxon>
        <taxon>Fungi</taxon>
        <taxon>Dikarya</taxon>
        <taxon>Ascomycota</taxon>
        <taxon>Pezizomycotina</taxon>
        <taxon>Eurotiomycetes</taxon>
        <taxon>Eurotiomycetidae</taxon>
        <taxon>Eurotiales</taxon>
        <taxon>Aspergillaceae</taxon>
        <taxon>Aspergillus</taxon>
        <taxon>Aspergillus subgen. Circumdati</taxon>
    </lineage>
</organism>
<dbReference type="AlphaFoldDB" id="A0A1R3RAK8"/>